<dbReference type="AlphaFoldDB" id="A0AAD9JRZ8"/>
<dbReference type="Proteomes" id="UP001208570">
    <property type="component" value="Unassembled WGS sequence"/>
</dbReference>
<accession>A0AAD9JRZ8</accession>
<sequence>MSNIPLPPIGYGDYPLQDSKCSSSAGSGDDSRNNKLSYGGKGKTVGIRGRYGRASRPGVRQTARKSPRKLPSIGSNSASLPPPPSSVYSSGSQTVSDYIHVIL</sequence>
<feature type="region of interest" description="Disordered" evidence="1">
    <location>
        <begin position="1"/>
        <end position="92"/>
    </location>
</feature>
<reference evidence="2" key="1">
    <citation type="journal article" date="2023" name="Mol. Biol. Evol.">
        <title>Third-Generation Sequencing Reveals the Adaptive Role of the Epigenome in Three Deep-Sea Polychaetes.</title>
        <authorList>
            <person name="Perez M."/>
            <person name="Aroh O."/>
            <person name="Sun Y."/>
            <person name="Lan Y."/>
            <person name="Juniper S.K."/>
            <person name="Young C.R."/>
            <person name="Angers B."/>
            <person name="Qian P.Y."/>
        </authorList>
    </citation>
    <scope>NUCLEOTIDE SEQUENCE</scope>
    <source>
        <strain evidence="2">P08H-3</strain>
    </source>
</reference>
<keyword evidence="3" id="KW-1185">Reference proteome</keyword>
<evidence type="ECO:0000313" key="2">
    <source>
        <dbReference type="EMBL" id="KAK2158359.1"/>
    </source>
</evidence>
<dbReference type="EMBL" id="JAODUP010000172">
    <property type="protein sequence ID" value="KAK2158359.1"/>
    <property type="molecule type" value="Genomic_DNA"/>
</dbReference>
<name>A0AAD9JRZ8_9ANNE</name>
<comment type="caution">
    <text evidence="2">The sequence shown here is derived from an EMBL/GenBank/DDBJ whole genome shotgun (WGS) entry which is preliminary data.</text>
</comment>
<evidence type="ECO:0000313" key="3">
    <source>
        <dbReference type="Proteomes" id="UP001208570"/>
    </source>
</evidence>
<protein>
    <submittedName>
        <fullName evidence="2">Uncharacterized protein</fullName>
    </submittedName>
</protein>
<organism evidence="2 3">
    <name type="scientific">Paralvinella palmiformis</name>
    <dbReference type="NCBI Taxonomy" id="53620"/>
    <lineage>
        <taxon>Eukaryota</taxon>
        <taxon>Metazoa</taxon>
        <taxon>Spiralia</taxon>
        <taxon>Lophotrochozoa</taxon>
        <taxon>Annelida</taxon>
        <taxon>Polychaeta</taxon>
        <taxon>Sedentaria</taxon>
        <taxon>Canalipalpata</taxon>
        <taxon>Terebellida</taxon>
        <taxon>Terebelliformia</taxon>
        <taxon>Alvinellidae</taxon>
        <taxon>Paralvinella</taxon>
    </lineage>
</organism>
<proteinExistence type="predicted"/>
<gene>
    <name evidence="2" type="ORF">LSH36_172g04002</name>
</gene>
<evidence type="ECO:0000256" key="1">
    <source>
        <dbReference type="SAM" id="MobiDB-lite"/>
    </source>
</evidence>